<dbReference type="Proteomes" id="UP000053237">
    <property type="component" value="Unassembled WGS sequence"/>
</dbReference>
<feature type="region of interest" description="Disordered" evidence="1">
    <location>
        <begin position="53"/>
        <end position="76"/>
    </location>
</feature>
<comment type="caution">
    <text evidence="2">The sequence shown here is derived from an EMBL/GenBank/DDBJ whole genome shotgun (WGS) entry which is preliminary data.</text>
</comment>
<dbReference type="InParanoid" id="A0A024FXZ5"/>
<evidence type="ECO:0000256" key="1">
    <source>
        <dbReference type="SAM" id="MobiDB-lite"/>
    </source>
</evidence>
<feature type="compositionally biased region" description="Basic and acidic residues" evidence="1">
    <location>
        <begin position="53"/>
        <end position="68"/>
    </location>
</feature>
<evidence type="ECO:0000313" key="2">
    <source>
        <dbReference type="EMBL" id="CCI11802.1"/>
    </source>
</evidence>
<protein>
    <submittedName>
        <fullName evidence="2">Uncharacterized protein</fullName>
    </submittedName>
</protein>
<evidence type="ECO:0000313" key="3">
    <source>
        <dbReference type="Proteomes" id="UP000053237"/>
    </source>
</evidence>
<proteinExistence type="predicted"/>
<gene>
    <name evidence="2" type="ORF">BN9_135080</name>
</gene>
<dbReference type="OrthoDB" id="108177at2759"/>
<dbReference type="AlphaFoldDB" id="A0A024FXZ5"/>
<dbReference type="EMBL" id="CAIX01002254">
    <property type="protein sequence ID" value="CCI11802.1"/>
    <property type="molecule type" value="Genomic_DNA"/>
</dbReference>
<name>A0A024FXZ5_9STRA</name>
<keyword evidence="3" id="KW-1185">Reference proteome</keyword>
<reference evidence="2 3" key="1">
    <citation type="submission" date="2012-05" db="EMBL/GenBank/DDBJ databases">
        <title>Recombination and specialization in a pathogen metapopulation.</title>
        <authorList>
            <person name="Gardiner A."/>
            <person name="Kemen E."/>
            <person name="Schultz-Larsen T."/>
            <person name="MacLean D."/>
            <person name="Van Oosterhout C."/>
            <person name="Jones J.D.G."/>
        </authorList>
    </citation>
    <scope>NUCLEOTIDE SEQUENCE [LARGE SCALE GENOMIC DNA]</scope>
    <source>
        <strain evidence="2 3">Ac Nc2</strain>
    </source>
</reference>
<accession>A0A024FXZ5</accession>
<sequence length="105" mass="12048">MKYAQPESQALIISQHNQYRTYLNQAEEIVSFIQVLEEDIKLLQCSQAGHLDRNCGKKARPKENESKRISRPSNGNKWAFDASSCDDLNDDDWILVTVYKLSFGP</sequence>
<organism evidence="2 3">
    <name type="scientific">Albugo candida</name>
    <dbReference type="NCBI Taxonomy" id="65357"/>
    <lineage>
        <taxon>Eukaryota</taxon>
        <taxon>Sar</taxon>
        <taxon>Stramenopiles</taxon>
        <taxon>Oomycota</taxon>
        <taxon>Peronosporomycetes</taxon>
        <taxon>Albuginales</taxon>
        <taxon>Albuginaceae</taxon>
        <taxon>Albugo</taxon>
    </lineage>
</organism>